<feature type="compositionally biased region" description="Basic and acidic residues" evidence="1">
    <location>
        <begin position="399"/>
        <end position="409"/>
    </location>
</feature>
<keyword evidence="2" id="KW-0472">Membrane</keyword>
<comment type="caution">
    <text evidence="4">The sequence shown here is derived from an EMBL/GenBank/DDBJ whole genome shotgun (WGS) entry which is preliminary data.</text>
</comment>
<evidence type="ECO:0000256" key="3">
    <source>
        <dbReference type="SAM" id="SignalP"/>
    </source>
</evidence>
<feature type="transmembrane region" description="Helical" evidence="2">
    <location>
        <begin position="333"/>
        <end position="355"/>
    </location>
</feature>
<dbReference type="OrthoDB" id="4225201at2759"/>
<organism evidence="4 5">
    <name type="scientific">Cordyceps javanica</name>
    <dbReference type="NCBI Taxonomy" id="43265"/>
    <lineage>
        <taxon>Eukaryota</taxon>
        <taxon>Fungi</taxon>
        <taxon>Dikarya</taxon>
        <taxon>Ascomycota</taxon>
        <taxon>Pezizomycotina</taxon>
        <taxon>Sordariomycetes</taxon>
        <taxon>Hypocreomycetidae</taxon>
        <taxon>Hypocreales</taxon>
        <taxon>Cordycipitaceae</taxon>
        <taxon>Cordyceps</taxon>
    </lineage>
</organism>
<evidence type="ECO:0000256" key="2">
    <source>
        <dbReference type="SAM" id="Phobius"/>
    </source>
</evidence>
<accession>A0A545W1H7</accession>
<keyword evidence="3" id="KW-0732">Signal</keyword>
<gene>
    <name evidence="4" type="ORF">IF1G_05134</name>
</gene>
<feature type="region of interest" description="Disordered" evidence="1">
    <location>
        <begin position="396"/>
        <end position="422"/>
    </location>
</feature>
<dbReference type="EMBL" id="SPUK01000006">
    <property type="protein sequence ID" value="TQV96551.1"/>
    <property type="molecule type" value="Genomic_DNA"/>
</dbReference>
<name>A0A545W1H7_9HYPO</name>
<keyword evidence="2" id="KW-0812">Transmembrane</keyword>
<protein>
    <submittedName>
        <fullName evidence="4">Uncharacterized protein</fullName>
    </submittedName>
</protein>
<keyword evidence="2" id="KW-1133">Transmembrane helix</keyword>
<sequence length="493" mass="54173">MRAFTQAAALLLVQSVVGESMPAPVRRVSATETIPTAYITLDVAVDGAETQVVPLRLDLVEAEEPCSPAQFSVNGQRLAQDAHGFGQGSLTLDEGITITSNWTFACQSSLKQALTVHVHTVNGSSVAGPASFTANFYQTTPVQIASVDDAATVRYLHLHTTVTESLADSGEEHSDVGGDDGGIASLTSGSFKDEVSRLRELRTQARELAARIRDQEAAVMDRLDRKLRAQLAREPVPTPLAECRDVRCAFKALAYRFRHSHEEVCESASGWRAAFGCAPREPLWEEEEDDVAGMGYADDLEWLDDDDGSWESEYISYEEEMMAAQYESTRTRMLLLVAESAIIFGSAVFLITAFLRRLTTGRRLRLRRRRGPSELPIYRDDARYFDEPKTLISLGFVGDNDHDERDGGPRKAGRQHRQGDDDEKAILRAADEKAAAAARETSTVADDFAELRAAAAVVSDLVAVDAAQRRTGGDYDDEAPPAYERVDEREHSL</sequence>
<feature type="region of interest" description="Disordered" evidence="1">
    <location>
        <begin position="468"/>
        <end position="493"/>
    </location>
</feature>
<evidence type="ECO:0000256" key="1">
    <source>
        <dbReference type="SAM" id="MobiDB-lite"/>
    </source>
</evidence>
<feature type="signal peptide" evidence="3">
    <location>
        <begin position="1"/>
        <end position="18"/>
    </location>
</feature>
<keyword evidence="5" id="KW-1185">Reference proteome</keyword>
<proteinExistence type="predicted"/>
<feature type="chain" id="PRO_5021734606" evidence="3">
    <location>
        <begin position="19"/>
        <end position="493"/>
    </location>
</feature>
<evidence type="ECO:0000313" key="4">
    <source>
        <dbReference type="EMBL" id="TQV96551.1"/>
    </source>
</evidence>
<feature type="compositionally biased region" description="Basic and acidic residues" evidence="1">
    <location>
        <begin position="484"/>
        <end position="493"/>
    </location>
</feature>
<dbReference type="AlphaFoldDB" id="A0A545W1H7"/>
<reference evidence="4 5" key="1">
    <citation type="journal article" date="2019" name="Appl. Microbiol. Biotechnol.">
        <title>Genome sequence of Isaria javanica and comparative genome analysis insights into family S53 peptidase evolution in fungal entomopathogens.</title>
        <authorList>
            <person name="Lin R."/>
            <person name="Zhang X."/>
            <person name="Xin B."/>
            <person name="Zou M."/>
            <person name="Gao Y."/>
            <person name="Qin F."/>
            <person name="Hu Q."/>
            <person name="Xie B."/>
            <person name="Cheng X."/>
        </authorList>
    </citation>
    <scope>NUCLEOTIDE SEQUENCE [LARGE SCALE GENOMIC DNA]</scope>
    <source>
        <strain evidence="4 5">IJ1G</strain>
    </source>
</reference>
<dbReference type="Proteomes" id="UP000315783">
    <property type="component" value="Unassembled WGS sequence"/>
</dbReference>
<evidence type="ECO:0000313" key="5">
    <source>
        <dbReference type="Proteomes" id="UP000315783"/>
    </source>
</evidence>
<dbReference type="STRING" id="43265.A0A545W1H7"/>